<dbReference type="Proteomes" id="UP000317378">
    <property type="component" value="Unassembled WGS sequence"/>
</dbReference>
<evidence type="ECO:0000313" key="2">
    <source>
        <dbReference type="Proteomes" id="UP000317378"/>
    </source>
</evidence>
<proteinExistence type="predicted"/>
<name>A0A505DG71_9ACTN</name>
<dbReference type="EMBL" id="VCHX02000101">
    <property type="protein sequence ID" value="TPQ22057.1"/>
    <property type="molecule type" value="Genomic_DNA"/>
</dbReference>
<organism evidence="1 2">
    <name type="scientific">Streptomyces sporangiiformans</name>
    <dbReference type="NCBI Taxonomy" id="2315329"/>
    <lineage>
        <taxon>Bacteria</taxon>
        <taxon>Bacillati</taxon>
        <taxon>Actinomycetota</taxon>
        <taxon>Actinomycetes</taxon>
        <taxon>Kitasatosporales</taxon>
        <taxon>Streptomycetaceae</taxon>
        <taxon>Streptomyces</taxon>
    </lineage>
</organism>
<reference evidence="1 2" key="1">
    <citation type="submission" date="2019-06" db="EMBL/GenBank/DDBJ databases">
        <title>Streptomyces sporangiiformans sp. nov., a novel actinomycete isolated from soil in Mount Song.</title>
        <authorList>
            <person name="Han L."/>
        </authorList>
    </citation>
    <scope>NUCLEOTIDE SEQUENCE [LARGE SCALE GENOMIC DNA]</scope>
    <source>
        <strain evidence="1 2">NEAU-SSA 1</strain>
    </source>
</reference>
<gene>
    <name evidence="1" type="ORF">FGD71_011725</name>
</gene>
<sequence length="120" mass="13337">MRQQIYEFPELASEEEPSGVGAYISDALSALYYAYSYMATGDTSWVSYCSAVLMDSAHFLDEASNSGRATKQSELAEQLKYLDLLSVDTSVDASSVARVRDEARTEARQRVDLLKTIGFR</sequence>
<keyword evidence="2" id="KW-1185">Reference proteome</keyword>
<accession>A0A505DG71</accession>
<comment type="caution">
    <text evidence="1">The sequence shown here is derived from an EMBL/GenBank/DDBJ whole genome shotgun (WGS) entry which is preliminary data.</text>
</comment>
<protein>
    <submittedName>
        <fullName evidence="1">Uncharacterized protein</fullName>
    </submittedName>
</protein>
<dbReference type="AlphaFoldDB" id="A0A505DG71"/>
<evidence type="ECO:0000313" key="1">
    <source>
        <dbReference type="EMBL" id="TPQ22057.1"/>
    </source>
</evidence>